<keyword evidence="2" id="KW-0808">Transferase</keyword>
<dbReference type="GO" id="GO:0046872">
    <property type="term" value="F:metal ion binding"/>
    <property type="evidence" value="ECO:0007669"/>
    <property type="project" value="UniProtKB-KW"/>
</dbReference>
<keyword evidence="1" id="KW-0328">Glycosyltransferase</keyword>
<organism evidence="5 6">
    <name type="scientific">Brachyspira aalborgi</name>
    <dbReference type="NCBI Taxonomy" id="29522"/>
    <lineage>
        <taxon>Bacteria</taxon>
        <taxon>Pseudomonadati</taxon>
        <taxon>Spirochaetota</taxon>
        <taxon>Spirochaetia</taxon>
        <taxon>Brachyspirales</taxon>
        <taxon>Brachyspiraceae</taxon>
        <taxon>Brachyspira</taxon>
    </lineage>
</organism>
<keyword evidence="3" id="KW-0479">Metal-binding</keyword>
<evidence type="ECO:0000313" key="6">
    <source>
        <dbReference type="Proteomes" id="UP000324574"/>
    </source>
</evidence>
<accession>A0A5C8F4Z0</accession>
<protein>
    <submittedName>
        <fullName evidence="5">DUF4422 domain-containing protein</fullName>
    </submittedName>
</protein>
<dbReference type="Pfam" id="PF01501">
    <property type="entry name" value="Glyco_transf_8"/>
    <property type="match status" value="1"/>
</dbReference>
<comment type="caution">
    <text evidence="5">The sequence shown here is derived from an EMBL/GenBank/DDBJ whole genome shotgun (WGS) entry which is preliminary data.</text>
</comment>
<name>A0A5C8F4Z0_9SPIR</name>
<dbReference type="Proteomes" id="UP000324574">
    <property type="component" value="Unassembled WGS sequence"/>
</dbReference>
<dbReference type="PANTHER" id="PTHR13778:SF47">
    <property type="entry name" value="LIPOPOLYSACCHARIDE 1,3-GALACTOSYLTRANSFERASE"/>
    <property type="match status" value="1"/>
</dbReference>
<dbReference type="InterPro" id="IPR002495">
    <property type="entry name" value="Glyco_trans_8"/>
</dbReference>
<dbReference type="EMBL" id="SAYG01000008">
    <property type="protein sequence ID" value="TXJ44569.1"/>
    <property type="molecule type" value="Genomic_DNA"/>
</dbReference>
<gene>
    <name evidence="5" type="ORF">EPJ70_07165</name>
</gene>
<feature type="domain" description="DUF4422" evidence="4">
    <location>
        <begin position="15"/>
        <end position="266"/>
    </location>
</feature>
<dbReference type="InterPro" id="IPR029044">
    <property type="entry name" value="Nucleotide-diphossugar_trans"/>
</dbReference>
<dbReference type="InterPro" id="IPR050748">
    <property type="entry name" value="Glycosyltrans_8_dom-fam"/>
</dbReference>
<dbReference type="InterPro" id="IPR025536">
    <property type="entry name" value="DUF4422"/>
</dbReference>
<dbReference type="AlphaFoldDB" id="A0A5C8F4Z0"/>
<dbReference type="RefSeq" id="WP_147526744.1">
    <property type="nucleotide sequence ID" value="NZ_SAYG01000008.1"/>
</dbReference>
<proteinExistence type="predicted"/>
<evidence type="ECO:0000256" key="2">
    <source>
        <dbReference type="ARBA" id="ARBA00022679"/>
    </source>
</evidence>
<dbReference type="Gene3D" id="3.90.550.10">
    <property type="entry name" value="Spore Coat Polysaccharide Biosynthesis Protein SpsA, Chain A"/>
    <property type="match status" value="1"/>
</dbReference>
<reference evidence="5 6" key="1">
    <citation type="journal article" date="1992" name="Lakartidningen">
        <title>[Penicillin V and not amoxicillin is the first choice preparation in acute otitis].</title>
        <authorList>
            <person name="Kamme C."/>
            <person name="Lundgren K."/>
            <person name="Prellner K."/>
        </authorList>
    </citation>
    <scope>NUCLEOTIDE SEQUENCE [LARGE SCALE GENOMIC DNA]</scope>
    <source>
        <strain evidence="5 6">PC3714II</strain>
    </source>
</reference>
<evidence type="ECO:0000313" key="5">
    <source>
        <dbReference type="EMBL" id="TXJ44569.1"/>
    </source>
</evidence>
<evidence type="ECO:0000256" key="3">
    <source>
        <dbReference type="ARBA" id="ARBA00022723"/>
    </source>
</evidence>
<dbReference type="Pfam" id="PF14393">
    <property type="entry name" value="DUF4422"/>
    <property type="match status" value="1"/>
</dbReference>
<sequence length="690" mass="82846">MSKESKDNKNLTTVKILISYHKPAVLLKDEVLTPIHVGRVLATESSKDGSMSEEDYKWMLENMIGDDTGDNISHLNRTLNELTSMYWAWKNYDKLGNPDYIGFMHYRRIFDFLDKSKPLPINKDLGLPELEYLDDEIFKEYYDKDKILDIVKENKYIISEHHKSNPYNHYKTASKYCHIEDYDKCLQLIEKYFPEYKEASDIYNKGNKSYFCNMFIMPKNEFFSLCDFLFKIIFKLQKKIDFSNYNIQSSRVLAYISEWLVAIFFTNLKIINIEIKEIPPIYIKDTDIVKELSPKNKDSICICFACNDAYAIYLEVTLKSLIENSNKNNYYEIYIFETEILERNKEKLLSMTTDNINIKFINVTKYIRNVDKIKFFIHRHFSVEAYYRIFIPRIFKNFNKILYLDTDIIILDDIANLYNSNTNNKMLSAVLDIEIIRAIYNKSFAKHKITFTNYLTNDIKLKNIYNYFQSGVLLFDIKKCINFNLEEKFLEKLNEIKEPVNIEQDILNSICQENINFLDLSWNVEWILGIYYNNLEDMLPIKIYNEYIKAYNNPKIIHYCDRIKPWNSPYYQNANIWWKYARMIDSYEEIIYHNIWNNINYNIHNNNSYKNMNYNIPNNRFSIADFILSFVNYENELSIMFFGIKIRIKKNLLQANNIYYNKKDRIFSIYKNDRYTRLTILGIKITIKRR</sequence>
<dbReference type="CDD" id="cd04194">
    <property type="entry name" value="GT8_A4GalT_like"/>
    <property type="match status" value="1"/>
</dbReference>
<dbReference type="PANTHER" id="PTHR13778">
    <property type="entry name" value="GLYCOSYLTRANSFERASE 8 DOMAIN-CONTAINING PROTEIN"/>
    <property type="match status" value="1"/>
</dbReference>
<evidence type="ECO:0000259" key="4">
    <source>
        <dbReference type="Pfam" id="PF14393"/>
    </source>
</evidence>
<dbReference type="SUPFAM" id="SSF53448">
    <property type="entry name" value="Nucleotide-diphospho-sugar transferases"/>
    <property type="match status" value="1"/>
</dbReference>
<evidence type="ECO:0000256" key="1">
    <source>
        <dbReference type="ARBA" id="ARBA00022676"/>
    </source>
</evidence>
<dbReference type="GO" id="GO:0016757">
    <property type="term" value="F:glycosyltransferase activity"/>
    <property type="evidence" value="ECO:0007669"/>
    <property type="project" value="UniProtKB-KW"/>
</dbReference>